<protein>
    <submittedName>
        <fullName evidence="8">Transporter</fullName>
    </submittedName>
</protein>
<feature type="transmembrane region" description="Helical" evidence="6">
    <location>
        <begin position="67"/>
        <end position="87"/>
    </location>
</feature>
<sequence length="300" mass="32743">MKTKDIAALFGLAALWGASFLFMRIASPAIGPFLTTQGRVTIAAIALLIYIIIIKKSTEWRQRWKQYLIIGALNAAIPFTLISTASLHLNASIMAIINSMTPLFTALIVWLWLKEKLGVRKWIGIMVGIIGVLFLVGWSPISFTPEVIIAIILCILSTVFYGIGGVYAKKAFNGVQPLLVAFGQQIGASFLLIPFTLFHLPTSASTITPTVVWSVVCLALLCTAIGYLLYFYLITSVGPTKALSVTFLVPLFGMIWGVVFLNEQINIGMIAGLMVILISIFLISDIRINAKSSHKKMGDT</sequence>
<evidence type="ECO:0000256" key="1">
    <source>
        <dbReference type="ARBA" id="ARBA00004127"/>
    </source>
</evidence>
<dbReference type="EMBL" id="BMFK01000001">
    <property type="protein sequence ID" value="GGE61195.1"/>
    <property type="molecule type" value="Genomic_DNA"/>
</dbReference>
<reference evidence="8" key="2">
    <citation type="submission" date="2020-09" db="EMBL/GenBank/DDBJ databases">
        <authorList>
            <person name="Sun Q."/>
            <person name="Zhou Y."/>
        </authorList>
    </citation>
    <scope>NUCLEOTIDE SEQUENCE</scope>
    <source>
        <strain evidence="8">CGMCC 1.12698</strain>
    </source>
</reference>
<feature type="transmembrane region" description="Helical" evidence="6">
    <location>
        <begin position="93"/>
        <end position="113"/>
    </location>
</feature>
<evidence type="ECO:0000256" key="6">
    <source>
        <dbReference type="SAM" id="Phobius"/>
    </source>
</evidence>
<dbReference type="Proteomes" id="UP000605259">
    <property type="component" value="Unassembled WGS sequence"/>
</dbReference>
<feature type="transmembrane region" description="Helical" evidence="6">
    <location>
        <begin position="122"/>
        <end position="141"/>
    </location>
</feature>
<feature type="domain" description="EamA" evidence="7">
    <location>
        <begin position="7"/>
        <end position="136"/>
    </location>
</feature>
<dbReference type="RefSeq" id="WP_188387263.1">
    <property type="nucleotide sequence ID" value="NZ_BMFK01000001.1"/>
</dbReference>
<reference evidence="8" key="1">
    <citation type="journal article" date="2014" name="Int. J. Syst. Evol. Microbiol.">
        <title>Complete genome sequence of Corynebacterium casei LMG S-19264T (=DSM 44701T), isolated from a smear-ripened cheese.</title>
        <authorList>
            <consortium name="US DOE Joint Genome Institute (JGI-PGF)"/>
            <person name="Walter F."/>
            <person name="Albersmeier A."/>
            <person name="Kalinowski J."/>
            <person name="Ruckert C."/>
        </authorList>
    </citation>
    <scope>NUCLEOTIDE SEQUENCE</scope>
    <source>
        <strain evidence="8">CGMCC 1.12698</strain>
    </source>
</reference>
<comment type="similarity">
    <text evidence="2">Belongs to the EamA transporter family.</text>
</comment>
<evidence type="ECO:0000313" key="8">
    <source>
        <dbReference type="EMBL" id="GGE61195.1"/>
    </source>
</evidence>
<dbReference type="InterPro" id="IPR000620">
    <property type="entry name" value="EamA_dom"/>
</dbReference>
<dbReference type="AlphaFoldDB" id="A0A917ALV7"/>
<dbReference type="Gene3D" id="1.10.3730.20">
    <property type="match status" value="1"/>
</dbReference>
<comment type="caution">
    <text evidence="8">The sequence shown here is derived from an EMBL/GenBank/DDBJ whole genome shotgun (WGS) entry which is preliminary data.</text>
</comment>
<feature type="domain" description="EamA" evidence="7">
    <location>
        <begin position="149"/>
        <end position="284"/>
    </location>
</feature>
<keyword evidence="5 6" id="KW-0472">Membrane</keyword>
<evidence type="ECO:0000256" key="2">
    <source>
        <dbReference type="ARBA" id="ARBA00007362"/>
    </source>
</evidence>
<dbReference type="InterPro" id="IPR037185">
    <property type="entry name" value="EmrE-like"/>
</dbReference>
<organism evidence="8 9">
    <name type="scientific">Priestia taiwanensis</name>
    <dbReference type="NCBI Taxonomy" id="1347902"/>
    <lineage>
        <taxon>Bacteria</taxon>
        <taxon>Bacillati</taxon>
        <taxon>Bacillota</taxon>
        <taxon>Bacilli</taxon>
        <taxon>Bacillales</taxon>
        <taxon>Bacillaceae</taxon>
        <taxon>Priestia</taxon>
    </lineage>
</organism>
<comment type="subcellular location">
    <subcellularLocation>
        <location evidence="1">Endomembrane system</location>
        <topology evidence="1">Multi-pass membrane protein</topology>
    </subcellularLocation>
</comment>
<keyword evidence="4 6" id="KW-1133">Transmembrane helix</keyword>
<evidence type="ECO:0000259" key="7">
    <source>
        <dbReference type="Pfam" id="PF00892"/>
    </source>
</evidence>
<evidence type="ECO:0000313" key="9">
    <source>
        <dbReference type="Proteomes" id="UP000605259"/>
    </source>
</evidence>
<dbReference type="PANTHER" id="PTHR32322">
    <property type="entry name" value="INNER MEMBRANE TRANSPORTER"/>
    <property type="match status" value="1"/>
</dbReference>
<evidence type="ECO:0000256" key="5">
    <source>
        <dbReference type="ARBA" id="ARBA00023136"/>
    </source>
</evidence>
<feature type="transmembrane region" description="Helical" evidence="6">
    <location>
        <begin position="147"/>
        <end position="167"/>
    </location>
</feature>
<keyword evidence="3 6" id="KW-0812">Transmembrane</keyword>
<feature type="transmembrane region" description="Helical" evidence="6">
    <location>
        <begin position="242"/>
        <end position="261"/>
    </location>
</feature>
<accession>A0A917ALV7</accession>
<evidence type="ECO:0000256" key="4">
    <source>
        <dbReference type="ARBA" id="ARBA00022989"/>
    </source>
</evidence>
<proteinExistence type="inferred from homology"/>
<evidence type="ECO:0000256" key="3">
    <source>
        <dbReference type="ARBA" id="ARBA00022692"/>
    </source>
</evidence>
<feature type="transmembrane region" description="Helical" evidence="6">
    <location>
        <begin position="210"/>
        <end position="230"/>
    </location>
</feature>
<name>A0A917ALV7_9BACI</name>
<dbReference type="SUPFAM" id="SSF103481">
    <property type="entry name" value="Multidrug resistance efflux transporter EmrE"/>
    <property type="match status" value="2"/>
</dbReference>
<dbReference type="InterPro" id="IPR050638">
    <property type="entry name" value="AA-Vitamin_Transporters"/>
</dbReference>
<feature type="transmembrane region" description="Helical" evidence="6">
    <location>
        <begin position="179"/>
        <end position="198"/>
    </location>
</feature>
<dbReference type="PANTHER" id="PTHR32322:SF2">
    <property type="entry name" value="EAMA DOMAIN-CONTAINING PROTEIN"/>
    <property type="match status" value="1"/>
</dbReference>
<keyword evidence="9" id="KW-1185">Reference proteome</keyword>
<dbReference type="Pfam" id="PF00892">
    <property type="entry name" value="EamA"/>
    <property type="match status" value="2"/>
</dbReference>
<feature type="transmembrane region" description="Helical" evidence="6">
    <location>
        <begin position="38"/>
        <end position="55"/>
    </location>
</feature>
<gene>
    <name evidence="8" type="ORF">GCM10007140_09410</name>
</gene>
<dbReference type="GO" id="GO:0016020">
    <property type="term" value="C:membrane"/>
    <property type="evidence" value="ECO:0007669"/>
    <property type="project" value="UniProtKB-SubCell"/>
</dbReference>
<feature type="transmembrane region" description="Helical" evidence="6">
    <location>
        <begin position="267"/>
        <end position="288"/>
    </location>
</feature>